<dbReference type="SUPFAM" id="SSF54909">
    <property type="entry name" value="Dimeric alpha+beta barrel"/>
    <property type="match status" value="1"/>
</dbReference>
<accession>A0A561SEL8</accession>
<comment type="similarity">
    <text evidence="1">Belongs to the YciI family.</text>
</comment>
<name>A0A561SEL8_9ACTN</name>
<reference evidence="3 4" key="1">
    <citation type="submission" date="2019-06" db="EMBL/GenBank/DDBJ databases">
        <title>Sequencing the genomes of 1000 actinobacteria strains.</title>
        <authorList>
            <person name="Klenk H.-P."/>
        </authorList>
    </citation>
    <scope>NUCLEOTIDE SEQUENCE [LARGE SCALE GENOMIC DNA]</scope>
    <source>
        <strain evidence="3 4">DSM 44826</strain>
    </source>
</reference>
<dbReference type="RefSeq" id="WP_170305317.1">
    <property type="nucleotide sequence ID" value="NZ_BAAAMZ010000005.1"/>
</dbReference>
<dbReference type="Gene3D" id="3.30.70.1060">
    <property type="entry name" value="Dimeric alpha+beta barrel"/>
    <property type="match status" value="1"/>
</dbReference>
<dbReference type="Proteomes" id="UP000317940">
    <property type="component" value="Unassembled WGS sequence"/>
</dbReference>
<dbReference type="AlphaFoldDB" id="A0A561SEL8"/>
<dbReference type="Pfam" id="PF03795">
    <property type="entry name" value="YCII"/>
    <property type="match status" value="1"/>
</dbReference>
<dbReference type="InterPro" id="IPR005545">
    <property type="entry name" value="YCII"/>
</dbReference>
<organism evidence="3 4">
    <name type="scientific">Kitasatospora viridis</name>
    <dbReference type="NCBI Taxonomy" id="281105"/>
    <lineage>
        <taxon>Bacteria</taxon>
        <taxon>Bacillati</taxon>
        <taxon>Actinomycetota</taxon>
        <taxon>Actinomycetes</taxon>
        <taxon>Kitasatosporales</taxon>
        <taxon>Streptomycetaceae</taxon>
        <taxon>Kitasatospora</taxon>
    </lineage>
</organism>
<feature type="domain" description="YCII-related" evidence="2">
    <location>
        <begin position="4"/>
        <end position="49"/>
    </location>
</feature>
<dbReference type="EMBL" id="VIWT01000006">
    <property type="protein sequence ID" value="TWF73306.1"/>
    <property type="molecule type" value="Genomic_DNA"/>
</dbReference>
<evidence type="ECO:0000259" key="2">
    <source>
        <dbReference type="Pfam" id="PF03795"/>
    </source>
</evidence>
<proteinExistence type="inferred from homology"/>
<gene>
    <name evidence="3" type="ORF">FHX73_16457</name>
</gene>
<sequence>MIVLCGPLVRDTGGLLIFRAGSEAEVRGLVDGDPYAREGVLEHVRIEHWDPVLGSLVGHLGD</sequence>
<protein>
    <submittedName>
        <fullName evidence="3">YCII-related domain-containing protein</fullName>
    </submittedName>
</protein>
<evidence type="ECO:0000256" key="1">
    <source>
        <dbReference type="ARBA" id="ARBA00007689"/>
    </source>
</evidence>
<evidence type="ECO:0000313" key="3">
    <source>
        <dbReference type="EMBL" id="TWF73306.1"/>
    </source>
</evidence>
<keyword evidence="4" id="KW-1185">Reference proteome</keyword>
<dbReference type="InterPro" id="IPR011008">
    <property type="entry name" value="Dimeric_a/b-barrel"/>
</dbReference>
<evidence type="ECO:0000313" key="4">
    <source>
        <dbReference type="Proteomes" id="UP000317940"/>
    </source>
</evidence>
<comment type="caution">
    <text evidence="3">The sequence shown here is derived from an EMBL/GenBank/DDBJ whole genome shotgun (WGS) entry which is preliminary data.</text>
</comment>